<dbReference type="AlphaFoldDB" id="A0A1Y2GX38"/>
<dbReference type="Proteomes" id="UP000193648">
    <property type="component" value="Unassembled WGS sequence"/>
</dbReference>
<proteinExistence type="predicted"/>
<name>A0A1Y2GX38_9FUNG</name>
<reference evidence="2 3" key="1">
    <citation type="submission" date="2016-07" db="EMBL/GenBank/DDBJ databases">
        <title>Pervasive Adenine N6-methylation of Active Genes in Fungi.</title>
        <authorList>
            <consortium name="DOE Joint Genome Institute"/>
            <person name="Mondo S.J."/>
            <person name="Dannebaum R.O."/>
            <person name="Kuo R.C."/>
            <person name="Labutti K."/>
            <person name="Haridas S."/>
            <person name="Kuo A."/>
            <person name="Salamov A."/>
            <person name="Ahrendt S.R."/>
            <person name="Lipzen A."/>
            <person name="Sullivan W."/>
            <person name="Andreopoulos W.B."/>
            <person name="Clum A."/>
            <person name="Lindquist E."/>
            <person name="Daum C."/>
            <person name="Ramamoorthy G.K."/>
            <person name="Gryganskyi A."/>
            <person name="Culley D."/>
            <person name="Magnuson J.K."/>
            <person name="James T.Y."/>
            <person name="O'Malley M.A."/>
            <person name="Stajich J.E."/>
            <person name="Spatafora J.W."/>
            <person name="Visel A."/>
            <person name="Grigoriev I.V."/>
        </authorList>
    </citation>
    <scope>NUCLEOTIDE SEQUENCE [LARGE SCALE GENOMIC DNA]</scope>
    <source>
        <strain evidence="2 3">NRRL 3116</strain>
    </source>
</reference>
<evidence type="ECO:0000313" key="2">
    <source>
        <dbReference type="EMBL" id="ORZ26847.1"/>
    </source>
</evidence>
<evidence type="ECO:0000313" key="3">
    <source>
        <dbReference type="Proteomes" id="UP000193648"/>
    </source>
</evidence>
<gene>
    <name evidence="2" type="ORF">BCR41DRAFT_392885</name>
</gene>
<protein>
    <submittedName>
        <fullName evidence="2">Uncharacterized protein</fullName>
    </submittedName>
</protein>
<feature type="compositionally biased region" description="Basic residues" evidence="1">
    <location>
        <begin position="211"/>
        <end position="224"/>
    </location>
</feature>
<accession>A0A1Y2GX38</accession>
<dbReference type="OrthoDB" id="2429885at2759"/>
<feature type="region of interest" description="Disordered" evidence="1">
    <location>
        <begin position="8"/>
        <end position="84"/>
    </location>
</feature>
<feature type="compositionally biased region" description="Low complexity" evidence="1">
    <location>
        <begin position="225"/>
        <end position="250"/>
    </location>
</feature>
<dbReference type="RefSeq" id="XP_021884594.1">
    <property type="nucleotide sequence ID" value="XM_022028512.1"/>
</dbReference>
<sequence>MIKFVDLEPSIAATPQRRSNPYGGGSVIGTPDMSSSARSKGLWSNGGRFSATTTPLHHPAYQFQQQQLQRQMSGGGASKRYSGGSTISSGSIVDDYFARSFSMEQNGNVAAPAAPIGLGLTGIDRPVEQSSMERFLSTSPMNTPPAPTLGPSSTTSSSFPYNSGPAASPLPFISSPSYHQQQFYMRSPLSTPSSATFFPAGVMMEPNQGFHSHHHPQRYLHHRSSLQSLRSSSNGSVSSGRLSRAATVTPTPTPATPPPPMGPLPPLPKNPTCTYREHTKQKLLDFNRRPTHARTNSHGFVIENVGQFLKKKSYSKALTRDYMSRGHRRRGSM</sequence>
<feature type="compositionally biased region" description="Low complexity" evidence="1">
    <location>
        <begin position="62"/>
        <end position="71"/>
    </location>
</feature>
<feature type="region of interest" description="Disordered" evidence="1">
    <location>
        <begin position="134"/>
        <end position="162"/>
    </location>
</feature>
<dbReference type="EMBL" id="MCFF01000005">
    <property type="protein sequence ID" value="ORZ26847.1"/>
    <property type="molecule type" value="Genomic_DNA"/>
</dbReference>
<feature type="compositionally biased region" description="Pro residues" evidence="1">
    <location>
        <begin position="251"/>
        <end position="264"/>
    </location>
</feature>
<organism evidence="2 3">
    <name type="scientific">Lobosporangium transversale</name>
    <dbReference type="NCBI Taxonomy" id="64571"/>
    <lineage>
        <taxon>Eukaryota</taxon>
        <taxon>Fungi</taxon>
        <taxon>Fungi incertae sedis</taxon>
        <taxon>Mucoromycota</taxon>
        <taxon>Mortierellomycotina</taxon>
        <taxon>Mortierellomycetes</taxon>
        <taxon>Mortierellales</taxon>
        <taxon>Mortierellaceae</taxon>
        <taxon>Lobosporangium</taxon>
    </lineage>
</organism>
<dbReference type="GeneID" id="33570355"/>
<comment type="caution">
    <text evidence="2">The sequence shown here is derived from an EMBL/GenBank/DDBJ whole genome shotgun (WGS) entry which is preliminary data.</text>
</comment>
<feature type="region of interest" description="Disordered" evidence="1">
    <location>
        <begin position="208"/>
        <end position="264"/>
    </location>
</feature>
<keyword evidence="3" id="KW-1185">Reference proteome</keyword>
<dbReference type="InParanoid" id="A0A1Y2GX38"/>
<feature type="compositionally biased region" description="Low complexity" evidence="1">
    <location>
        <begin position="149"/>
        <end position="160"/>
    </location>
</feature>
<evidence type="ECO:0000256" key="1">
    <source>
        <dbReference type="SAM" id="MobiDB-lite"/>
    </source>
</evidence>